<dbReference type="PANTHER" id="PTHR22943">
    <property type="entry name" value="7-TRANSMEMBRANE DOMAIN RECEPTOR C.ELEGANS"/>
    <property type="match status" value="1"/>
</dbReference>
<dbReference type="PANTHER" id="PTHR22943:SF52">
    <property type="entry name" value="SEVEN TM RECEPTOR"/>
    <property type="match status" value="1"/>
</dbReference>
<evidence type="ECO:0000313" key="3">
    <source>
        <dbReference type="Proteomes" id="UP000005237"/>
    </source>
</evidence>
<evidence type="ECO:0000256" key="1">
    <source>
        <dbReference type="SAM" id="Phobius"/>
    </source>
</evidence>
<keyword evidence="1" id="KW-1133">Transmembrane helix</keyword>
<sequence>MLSFAIFEICYSILDVIVKPTHFSHGTAFIVIVTNSWLSRDTLLFLDGVYAGFFGSSLALFSIHYIYRYLVSIGSQLLKSFNDWRIFFWFCIPLIYGFHWIYLTWVMCPPRNMTTEYVKDAVSASLGFTADKLVYIGPYLYTIEDNGNVTVHLSDMLGAMSLSVGVSSSIFMILYFGVKCYRNLKNMMSHLESQRIRNLQHPLFVALVIQTLIPIVLMHIPSMIVFLAAFMNVSLGSLTGVMCITVALFPAIDPLPTMFIIEEYRRTILVSLKSPRNCFGWGGGSKTSNATNSIAQKHVIAI</sequence>
<dbReference type="GO" id="GO:0005886">
    <property type="term" value="C:plasma membrane"/>
    <property type="evidence" value="ECO:0007669"/>
    <property type="project" value="TreeGrafter"/>
</dbReference>
<feature type="transmembrane region" description="Helical" evidence="1">
    <location>
        <begin position="48"/>
        <end position="67"/>
    </location>
</feature>
<accession>A0A8R1DJB4</accession>
<feature type="transmembrane region" description="Helical" evidence="1">
    <location>
        <begin position="156"/>
        <end position="178"/>
    </location>
</feature>
<dbReference type="AlphaFoldDB" id="A0A8R1DJB4"/>
<dbReference type="EnsemblMetazoa" id="CJA03506.1">
    <property type="protein sequence ID" value="CJA03506.1"/>
    <property type="gene ID" value="WBGene00122710"/>
</dbReference>
<proteinExistence type="predicted"/>
<dbReference type="GO" id="GO:0042048">
    <property type="term" value="P:olfactory behavior"/>
    <property type="evidence" value="ECO:0007669"/>
    <property type="project" value="TreeGrafter"/>
</dbReference>
<dbReference type="SUPFAM" id="SSF81321">
    <property type="entry name" value="Family A G protein-coupled receptor-like"/>
    <property type="match status" value="1"/>
</dbReference>
<keyword evidence="1" id="KW-0472">Membrane</keyword>
<dbReference type="GO" id="GO:0038022">
    <property type="term" value="F:G protein-coupled olfactory receptor activity"/>
    <property type="evidence" value="ECO:0007669"/>
    <property type="project" value="TreeGrafter"/>
</dbReference>
<keyword evidence="1" id="KW-0812">Transmembrane</keyword>
<organism evidence="2 3">
    <name type="scientific">Caenorhabditis japonica</name>
    <dbReference type="NCBI Taxonomy" id="281687"/>
    <lineage>
        <taxon>Eukaryota</taxon>
        <taxon>Metazoa</taxon>
        <taxon>Ecdysozoa</taxon>
        <taxon>Nematoda</taxon>
        <taxon>Chromadorea</taxon>
        <taxon>Rhabditida</taxon>
        <taxon>Rhabditina</taxon>
        <taxon>Rhabditomorpha</taxon>
        <taxon>Rhabditoidea</taxon>
        <taxon>Rhabditidae</taxon>
        <taxon>Peloderinae</taxon>
        <taxon>Caenorhabditis</taxon>
    </lineage>
</organism>
<keyword evidence="3" id="KW-1185">Reference proteome</keyword>
<dbReference type="InterPro" id="IPR019428">
    <property type="entry name" value="7TM_GPCR_serpentine_rcpt_Str"/>
</dbReference>
<name>A0A8R1DJB4_CAEJA</name>
<feature type="transmembrane region" description="Helical" evidence="1">
    <location>
        <begin position="87"/>
        <end position="107"/>
    </location>
</feature>
<feature type="transmembrane region" description="Helical" evidence="1">
    <location>
        <begin position="199"/>
        <end position="217"/>
    </location>
</feature>
<dbReference type="Pfam" id="PF10326">
    <property type="entry name" value="7TM_GPCR_Str"/>
    <property type="match status" value="1"/>
</dbReference>
<protein>
    <recommendedName>
        <fullName evidence="4">Seven TM Receptor</fullName>
    </recommendedName>
</protein>
<feature type="transmembrane region" description="Helical" evidence="1">
    <location>
        <begin position="223"/>
        <end position="249"/>
    </location>
</feature>
<reference evidence="3" key="1">
    <citation type="submission" date="2010-08" db="EMBL/GenBank/DDBJ databases">
        <authorList>
            <consortium name="Caenorhabditis japonica Sequencing Consortium"/>
            <person name="Wilson R.K."/>
        </authorList>
    </citation>
    <scope>NUCLEOTIDE SEQUENCE [LARGE SCALE GENOMIC DNA]</scope>
    <source>
        <strain evidence="3">DF5081</strain>
    </source>
</reference>
<reference evidence="2" key="2">
    <citation type="submission" date="2022-06" db="UniProtKB">
        <authorList>
            <consortium name="EnsemblMetazoa"/>
        </authorList>
    </citation>
    <scope>IDENTIFICATION</scope>
    <source>
        <strain evidence="2">DF5081</strain>
    </source>
</reference>
<dbReference type="Proteomes" id="UP000005237">
    <property type="component" value="Unassembled WGS sequence"/>
</dbReference>
<evidence type="ECO:0008006" key="4">
    <source>
        <dbReference type="Google" id="ProtNLM"/>
    </source>
</evidence>
<evidence type="ECO:0000313" key="2">
    <source>
        <dbReference type="EnsemblMetazoa" id="CJA03506.1"/>
    </source>
</evidence>